<evidence type="ECO:0000256" key="1">
    <source>
        <dbReference type="ARBA" id="ARBA00004651"/>
    </source>
</evidence>
<name>A0A9D1RAW6_9FIRM</name>
<dbReference type="InterPro" id="IPR025405">
    <property type="entry name" value="DUF4131"/>
</dbReference>
<evidence type="ECO:0000256" key="2">
    <source>
        <dbReference type="ARBA" id="ARBA00022475"/>
    </source>
</evidence>
<feature type="domain" description="ComEC/Rec2-related protein" evidence="8">
    <location>
        <begin position="178"/>
        <end position="393"/>
    </location>
</feature>
<dbReference type="InterPro" id="IPR052159">
    <property type="entry name" value="Competence_DNA_uptake"/>
</dbReference>
<feature type="transmembrane region" description="Helical" evidence="6">
    <location>
        <begin position="297"/>
        <end position="316"/>
    </location>
</feature>
<dbReference type="Pfam" id="PF13567">
    <property type="entry name" value="DUF4131"/>
    <property type="match status" value="1"/>
</dbReference>
<accession>A0A9D1RAW6</accession>
<keyword evidence="3 6" id="KW-0812">Transmembrane</keyword>
<evidence type="ECO:0000259" key="9">
    <source>
        <dbReference type="Pfam" id="PF13567"/>
    </source>
</evidence>
<dbReference type="Pfam" id="PF03772">
    <property type="entry name" value="Competence"/>
    <property type="match status" value="1"/>
</dbReference>
<feature type="transmembrane region" description="Helical" evidence="6">
    <location>
        <begin position="239"/>
        <end position="260"/>
    </location>
</feature>
<comment type="subcellular location">
    <subcellularLocation>
        <location evidence="1">Cell membrane</location>
        <topology evidence="1">Multi-pass membrane protein</topology>
    </subcellularLocation>
</comment>
<keyword evidence="5 6" id="KW-0472">Membrane</keyword>
<evidence type="ECO:0000256" key="4">
    <source>
        <dbReference type="ARBA" id="ARBA00022989"/>
    </source>
</evidence>
<evidence type="ECO:0000256" key="3">
    <source>
        <dbReference type="ARBA" id="ARBA00022692"/>
    </source>
</evidence>
<feature type="chain" id="PRO_5038952493" evidence="7">
    <location>
        <begin position="24"/>
        <end position="398"/>
    </location>
</feature>
<gene>
    <name evidence="10" type="ORF">H9873_09190</name>
</gene>
<dbReference type="EMBL" id="DXGF01000158">
    <property type="protein sequence ID" value="HIW84484.1"/>
    <property type="molecule type" value="Genomic_DNA"/>
</dbReference>
<feature type="transmembrane region" description="Helical" evidence="6">
    <location>
        <begin position="323"/>
        <end position="342"/>
    </location>
</feature>
<organism evidence="10 11">
    <name type="scientific">Candidatus Dorea gallistercoris</name>
    <dbReference type="NCBI Taxonomy" id="2838542"/>
    <lineage>
        <taxon>Bacteria</taxon>
        <taxon>Bacillati</taxon>
        <taxon>Bacillota</taxon>
        <taxon>Clostridia</taxon>
        <taxon>Lachnospirales</taxon>
        <taxon>Lachnospiraceae</taxon>
        <taxon>Dorea</taxon>
    </lineage>
</organism>
<evidence type="ECO:0000256" key="6">
    <source>
        <dbReference type="SAM" id="Phobius"/>
    </source>
</evidence>
<comment type="caution">
    <text evidence="10">The sequence shown here is derived from an EMBL/GenBank/DDBJ whole genome shotgun (WGS) entry which is preliminary data.</text>
</comment>
<evidence type="ECO:0000259" key="8">
    <source>
        <dbReference type="Pfam" id="PF03772"/>
    </source>
</evidence>
<keyword evidence="7" id="KW-0732">Signal</keyword>
<dbReference type="PANTHER" id="PTHR30619:SF7">
    <property type="entry name" value="BETA-LACTAMASE DOMAIN PROTEIN"/>
    <property type="match status" value="1"/>
</dbReference>
<reference evidence="10" key="2">
    <citation type="submission" date="2021-04" db="EMBL/GenBank/DDBJ databases">
        <authorList>
            <person name="Gilroy R."/>
        </authorList>
    </citation>
    <scope>NUCLEOTIDE SEQUENCE</scope>
    <source>
        <strain evidence="10">ChiSxjej1B13-11762</strain>
    </source>
</reference>
<feature type="domain" description="DUF4131" evidence="9">
    <location>
        <begin position="11"/>
        <end position="139"/>
    </location>
</feature>
<keyword evidence="4 6" id="KW-1133">Transmembrane helix</keyword>
<feature type="transmembrane region" description="Helical" evidence="6">
    <location>
        <begin position="354"/>
        <end position="376"/>
    </location>
</feature>
<sequence>MRHRPLCAACLAVFLLLCAAVWAGGEKFLRELQPSPLEACGRDGETIRFAGQVYQREIKDEYQILSLKENSVTSKEHSFQVSGIMVYDEKKIEITIGDRLIVEGQVLLQSEARNPGGFDQKLYDRRRGIYGSVWADKIQVADRGTDHLREGLYRFRQTWRQGLLEAMGEKDGAALSAILLGEKAGMDPEMKELYQDQGIGHILAISGLHISFIGLGAYHILRRGTGSYVAGGAAGICFLGLYVLMIGLSVSVVRAFLMFLFRIGADVTGRHYDGLTALSFSAAVVILWRPLYLYDGGFWLSYGAVLGMLVILPCFADLPFQGFWSSLCVNLVIFPILAWYFFEVPPYSLLLNLLVIPLFSLLLLLGLVGSLTLWFFQPLGEMLLQICRWIFWIYEESC</sequence>
<evidence type="ECO:0000313" key="10">
    <source>
        <dbReference type="EMBL" id="HIW84484.1"/>
    </source>
</evidence>
<dbReference type="InterPro" id="IPR004477">
    <property type="entry name" value="ComEC_N"/>
</dbReference>
<evidence type="ECO:0000256" key="7">
    <source>
        <dbReference type="SAM" id="SignalP"/>
    </source>
</evidence>
<protein>
    <submittedName>
        <fullName evidence="10">Competence protein ComEC family protein</fullName>
    </submittedName>
</protein>
<evidence type="ECO:0000256" key="5">
    <source>
        <dbReference type="ARBA" id="ARBA00023136"/>
    </source>
</evidence>
<dbReference type="GO" id="GO:0005886">
    <property type="term" value="C:plasma membrane"/>
    <property type="evidence" value="ECO:0007669"/>
    <property type="project" value="UniProtKB-SubCell"/>
</dbReference>
<dbReference type="PANTHER" id="PTHR30619">
    <property type="entry name" value="DNA INTERNALIZATION/COMPETENCE PROTEIN COMEC/REC2"/>
    <property type="match status" value="1"/>
</dbReference>
<dbReference type="AlphaFoldDB" id="A0A9D1RAW6"/>
<reference evidence="10" key="1">
    <citation type="journal article" date="2021" name="PeerJ">
        <title>Extensive microbial diversity within the chicken gut microbiome revealed by metagenomics and culture.</title>
        <authorList>
            <person name="Gilroy R."/>
            <person name="Ravi A."/>
            <person name="Getino M."/>
            <person name="Pursley I."/>
            <person name="Horton D.L."/>
            <person name="Alikhan N.F."/>
            <person name="Baker D."/>
            <person name="Gharbi K."/>
            <person name="Hall N."/>
            <person name="Watson M."/>
            <person name="Adriaenssens E.M."/>
            <person name="Foster-Nyarko E."/>
            <person name="Jarju S."/>
            <person name="Secka A."/>
            <person name="Antonio M."/>
            <person name="Oren A."/>
            <person name="Chaudhuri R.R."/>
            <person name="La Ragione R."/>
            <person name="Hildebrand F."/>
            <person name="Pallen M.J."/>
        </authorList>
    </citation>
    <scope>NUCLEOTIDE SEQUENCE</scope>
    <source>
        <strain evidence="10">ChiSxjej1B13-11762</strain>
    </source>
</reference>
<proteinExistence type="predicted"/>
<dbReference type="Proteomes" id="UP000824263">
    <property type="component" value="Unassembled WGS sequence"/>
</dbReference>
<evidence type="ECO:0000313" key="11">
    <source>
        <dbReference type="Proteomes" id="UP000824263"/>
    </source>
</evidence>
<dbReference type="NCBIfam" id="TIGR00360">
    <property type="entry name" value="ComEC_N-term"/>
    <property type="match status" value="1"/>
</dbReference>
<feature type="signal peptide" evidence="7">
    <location>
        <begin position="1"/>
        <end position="23"/>
    </location>
</feature>
<feature type="non-terminal residue" evidence="10">
    <location>
        <position position="398"/>
    </location>
</feature>
<keyword evidence="2" id="KW-1003">Cell membrane</keyword>